<comment type="caution">
    <text evidence="8">The sequence shown here is derived from an EMBL/GenBank/DDBJ whole genome shotgun (WGS) entry which is preliminary data.</text>
</comment>
<feature type="compositionally biased region" description="Polar residues" evidence="7">
    <location>
        <begin position="72"/>
        <end position="81"/>
    </location>
</feature>
<evidence type="ECO:0000256" key="6">
    <source>
        <dbReference type="ARBA" id="ARBA00023242"/>
    </source>
</evidence>
<dbReference type="Gene3D" id="6.10.130.30">
    <property type="match status" value="1"/>
</dbReference>
<evidence type="ECO:0000256" key="5">
    <source>
        <dbReference type="ARBA" id="ARBA00023204"/>
    </source>
</evidence>
<feature type="compositionally biased region" description="Acidic residues" evidence="7">
    <location>
        <begin position="102"/>
        <end position="111"/>
    </location>
</feature>
<dbReference type="PANTHER" id="PTHR28680:SF1">
    <property type="entry name" value="CENTROMERE PROTEIN X"/>
    <property type="match status" value="1"/>
</dbReference>
<feature type="compositionally biased region" description="Basic and acidic residues" evidence="7">
    <location>
        <begin position="48"/>
        <end position="59"/>
    </location>
</feature>
<dbReference type="GO" id="GO:0003677">
    <property type="term" value="F:DNA binding"/>
    <property type="evidence" value="ECO:0007669"/>
    <property type="project" value="UniProtKB-KW"/>
</dbReference>
<dbReference type="Proteomes" id="UP000823405">
    <property type="component" value="Unassembled WGS sequence"/>
</dbReference>
<comment type="subcellular location">
    <subcellularLocation>
        <location evidence="1">Nucleus</location>
    </subcellularLocation>
</comment>
<evidence type="ECO:0000256" key="4">
    <source>
        <dbReference type="ARBA" id="ARBA00023125"/>
    </source>
</evidence>
<dbReference type="GO" id="GO:0051382">
    <property type="term" value="P:kinetochore assembly"/>
    <property type="evidence" value="ECO:0007669"/>
    <property type="project" value="InterPro"/>
</dbReference>
<reference evidence="8" key="1">
    <citation type="journal article" date="2020" name="Fungal Divers.">
        <title>Resolving the Mortierellaceae phylogeny through synthesis of multi-gene phylogenetics and phylogenomics.</title>
        <authorList>
            <person name="Vandepol N."/>
            <person name="Liber J."/>
            <person name="Desiro A."/>
            <person name="Na H."/>
            <person name="Kennedy M."/>
            <person name="Barry K."/>
            <person name="Grigoriev I.V."/>
            <person name="Miller A.N."/>
            <person name="O'Donnell K."/>
            <person name="Stajich J.E."/>
            <person name="Bonito G."/>
        </authorList>
    </citation>
    <scope>NUCLEOTIDE SEQUENCE</scope>
    <source>
        <strain evidence="8">NVP60</strain>
    </source>
</reference>
<sequence>MDEDDFDLNNGSDQGYSNNNSSKSRRRLEKRPTRQTEDDFEDDDELFSEMRDDARERGSSRAQSKKRQQQSNGFTSASNHYQQGQKGKGTGSGAEMRRAPVEEDADEDDVEDRGPTFRTETLHGVFKEVWLDPATRVQKEALEMSSEFLRLFTIEALHRTAGYQREQEDEELKDVETLVELDSLEAIIPQLVMDF</sequence>
<dbReference type="GO" id="GO:0006281">
    <property type="term" value="P:DNA repair"/>
    <property type="evidence" value="ECO:0007669"/>
    <property type="project" value="UniProtKB-KW"/>
</dbReference>
<dbReference type="EMBL" id="JAAAIN010002432">
    <property type="protein sequence ID" value="KAG0293204.1"/>
    <property type="molecule type" value="Genomic_DNA"/>
</dbReference>
<dbReference type="CDD" id="cd22921">
    <property type="entry name" value="HFD_CENP-X"/>
    <property type="match status" value="1"/>
</dbReference>
<evidence type="ECO:0000313" key="8">
    <source>
        <dbReference type="EMBL" id="KAG0293204.1"/>
    </source>
</evidence>
<keyword evidence="3" id="KW-0227">DNA damage</keyword>
<dbReference type="GO" id="GO:0031297">
    <property type="term" value="P:replication fork processing"/>
    <property type="evidence" value="ECO:0007669"/>
    <property type="project" value="TreeGrafter"/>
</dbReference>
<proteinExistence type="inferred from homology"/>
<keyword evidence="6" id="KW-0539">Nucleus</keyword>
<accession>A0A9P6QQK7</accession>
<gene>
    <name evidence="8" type="ORF">BGZ97_005391</name>
</gene>
<feature type="compositionally biased region" description="Acidic residues" evidence="7">
    <location>
        <begin position="38"/>
        <end position="47"/>
    </location>
</feature>
<dbReference type="InterPro" id="IPR018552">
    <property type="entry name" value="CENP-X"/>
</dbReference>
<dbReference type="OrthoDB" id="2500381at2759"/>
<keyword evidence="9" id="KW-1185">Reference proteome</keyword>
<evidence type="ECO:0000256" key="1">
    <source>
        <dbReference type="ARBA" id="ARBA00004123"/>
    </source>
</evidence>
<evidence type="ECO:0000256" key="2">
    <source>
        <dbReference type="ARBA" id="ARBA00009359"/>
    </source>
</evidence>
<dbReference type="Pfam" id="PF09415">
    <property type="entry name" value="CENP-X"/>
    <property type="match status" value="1"/>
</dbReference>
<name>A0A9P6QQK7_9FUNG</name>
<comment type="similarity">
    <text evidence="2">Belongs to the CENP-X/MHF2 family.</text>
</comment>
<dbReference type="PANTHER" id="PTHR28680">
    <property type="entry name" value="CENTROMERE PROTEIN X"/>
    <property type="match status" value="1"/>
</dbReference>
<protein>
    <recommendedName>
        <fullName evidence="10">Centromere protein X</fullName>
    </recommendedName>
</protein>
<evidence type="ECO:0008006" key="10">
    <source>
        <dbReference type="Google" id="ProtNLM"/>
    </source>
</evidence>
<organism evidence="8 9">
    <name type="scientific">Linnemannia gamsii</name>
    <dbReference type="NCBI Taxonomy" id="64522"/>
    <lineage>
        <taxon>Eukaryota</taxon>
        <taxon>Fungi</taxon>
        <taxon>Fungi incertae sedis</taxon>
        <taxon>Mucoromycota</taxon>
        <taxon>Mortierellomycotina</taxon>
        <taxon>Mortierellomycetes</taxon>
        <taxon>Mortierellales</taxon>
        <taxon>Mortierellaceae</taxon>
        <taxon>Linnemannia</taxon>
    </lineage>
</organism>
<keyword evidence="4" id="KW-0238">DNA-binding</keyword>
<evidence type="ECO:0000256" key="3">
    <source>
        <dbReference type="ARBA" id="ARBA00022763"/>
    </source>
</evidence>
<dbReference type="AlphaFoldDB" id="A0A9P6QQK7"/>
<dbReference type="GO" id="GO:0000712">
    <property type="term" value="P:resolution of meiotic recombination intermediates"/>
    <property type="evidence" value="ECO:0007669"/>
    <property type="project" value="TreeGrafter"/>
</dbReference>
<evidence type="ECO:0000313" key="9">
    <source>
        <dbReference type="Proteomes" id="UP000823405"/>
    </source>
</evidence>
<dbReference type="GO" id="GO:0071821">
    <property type="term" value="C:FANCM-MHF complex"/>
    <property type="evidence" value="ECO:0007669"/>
    <property type="project" value="TreeGrafter"/>
</dbReference>
<evidence type="ECO:0000256" key="7">
    <source>
        <dbReference type="SAM" id="MobiDB-lite"/>
    </source>
</evidence>
<keyword evidence="5" id="KW-0234">DNA repair</keyword>
<feature type="region of interest" description="Disordered" evidence="7">
    <location>
        <begin position="1"/>
        <end position="119"/>
    </location>
</feature>